<dbReference type="AlphaFoldDB" id="A0A0E0JXF7"/>
<name>A0A0E0JXF7_ORYPU</name>
<dbReference type="Proteomes" id="UP000026962">
    <property type="component" value="Chromosome 2"/>
</dbReference>
<dbReference type="HOGENOM" id="CLU_1268686_0_0_1"/>
<dbReference type="EnsemblPlants" id="OPUNC02G08080.1">
    <property type="protein sequence ID" value="OPUNC02G08080.1"/>
    <property type="gene ID" value="OPUNC02G08080"/>
</dbReference>
<organism evidence="2">
    <name type="scientific">Oryza punctata</name>
    <name type="common">Red rice</name>
    <dbReference type="NCBI Taxonomy" id="4537"/>
    <lineage>
        <taxon>Eukaryota</taxon>
        <taxon>Viridiplantae</taxon>
        <taxon>Streptophyta</taxon>
        <taxon>Embryophyta</taxon>
        <taxon>Tracheophyta</taxon>
        <taxon>Spermatophyta</taxon>
        <taxon>Magnoliopsida</taxon>
        <taxon>Liliopsida</taxon>
        <taxon>Poales</taxon>
        <taxon>Poaceae</taxon>
        <taxon>BOP clade</taxon>
        <taxon>Oryzoideae</taxon>
        <taxon>Oryzeae</taxon>
        <taxon>Oryzinae</taxon>
        <taxon>Oryza</taxon>
    </lineage>
</organism>
<reference evidence="2" key="2">
    <citation type="submission" date="2018-05" db="EMBL/GenBank/DDBJ databases">
        <title>OpunRS2 (Oryza punctata Reference Sequence Version 2).</title>
        <authorList>
            <person name="Zhang J."/>
            <person name="Kudrna D."/>
            <person name="Lee S."/>
            <person name="Talag J."/>
            <person name="Welchert J."/>
            <person name="Wing R.A."/>
        </authorList>
    </citation>
    <scope>NUCLEOTIDE SEQUENCE [LARGE SCALE GENOMIC DNA]</scope>
</reference>
<dbReference type="Gramene" id="OPUNC02G08080.1">
    <property type="protein sequence ID" value="OPUNC02G08080.1"/>
    <property type="gene ID" value="OPUNC02G08080"/>
</dbReference>
<feature type="compositionally biased region" description="Polar residues" evidence="1">
    <location>
        <begin position="15"/>
        <end position="27"/>
    </location>
</feature>
<reference evidence="2" key="1">
    <citation type="submission" date="2015-04" db="UniProtKB">
        <authorList>
            <consortium name="EnsemblPlants"/>
        </authorList>
    </citation>
    <scope>IDENTIFICATION</scope>
</reference>
<keyword evidence="3" id="KW-1185">Reference proteome</keyword>
<evidence type="ECO:0000313" key="3">
    <source>
        <dbReference type="Proteomes" id="UP000026962"/>
    </source>
</evidence>
<evidence type="ECO:0000313" key="2">
    <source>
        <dbReference type="EnsemblPlants" id="OPUNC02G08080.1"/>
    </source>
</evidence>
<protein>
    <submittedName>
        <fullName evidence="2">Uncharacterized protein</fullName>
    </submittedName>
</protein>
<accession>A0A0E0JXF7</accession>
<feature type="region of interest" description="Disordered" evidence="1">
    <location>
        <begin position="1"/>
        <end position="27"/>
    </location>
</feature>
<sequence>MGLVGSDPAAEHAKNVTTSTNSDLNSTRQNSLVNMDYYETKTETNHICTAGWAVGTHTVTFTYKIGFSPIELGVVHGLEGLKWAFPSMARSGVFVANLALVGASVGDGSGWLARAVVAGGRHGVEAAGALWASEANGCSDRKEGAWMVCWIQLCNIKDDGGKSSSSGHSLQNRAPPLLFHSLKREGVAGKAWADRFVHTIETNQSYSVMVMAKGGAKP</sequence>
<proteinExistence type="predicted"/>
<evidence type="ECO:0000256" key="1">
    <source>
        <dbReference type="SAM" id="MobiDB-lite"/>
    </source>
</evidence>